<dbReference type="SUPFAM" id="SSF50729">
    <property type="entry name" value="PH domain-like"/>
    <property type="match status" value="1"/>
</dbReference>
<feature type="domain" description="PH" evidence="2">
    <location>
        <begin position="1"/>
        <end position="102"/>
    </location>
</feature>
<dbReference type="PROSITE" id="PS50003">
    <property type="entry name" value="PH_DOMAIN"/>
    <property type="match status" value="1"/>
</dbReference>
<dbReference type="EMBL" id="VJMH01003550">
    <property type="protein sequence ID" value="KAF0705580.1"/>
    <property type="molecule type" value="Genomic_DNA"/>
</dbReference>
<feature type="region of interest" description="Disordered" evidence="1">
    <location>
        <begin position="152"/>
        <end position="173"/>
    </location>
</feature>
<dbReference type="AlphaFoldDB" id="A0A485KHH6"/>
<feature type="compositionally biased region" description="Low complexity" evidence="1">
    <location>
        <begin position="113"/>
        <end position="125"/>
    </location>
</feature>
<evidence type="ECO:0000313" key="4">
    <source>
        <dbReference type="EMBL" id="KAF0718596.1"/>
    </source>
</evidence>
<dbReference type="InterPro" id="IPR001849">
    <property type="entry name" value="PH_domain"/>
</dbReference>
<gene>
    <name evidence="6" type="primary">Aste57867_7012</name>
    <name evidence="5" type="synonym">Aste57867_1589</name>
    <name evidence="4" type="ORF">As57867_001588</name>
    <name evidence="3" type="ORF">As57867_006989</name>
    <name evidence="5" type="ORF">ASTE57867_1589</name>
    <name evidence="6" type="ORF">ASTE57867_7012</name>
</gene>
<evidence type="ECO:0000313" key="6">
    <source>
        <dbReference type="EMBL" id="VFT83961.1"/>
    </source>
</evidence>
<dbReference type="OrthoDB" id="79502at2759"/>
<dbReference type="InterPro" id="IPR011993">
    <property type="entry name" value="PH-like_dom_sf"/>
</dbReference>
<accession>A0A485KHH6</accession>
<name>A0A485KHH6_9STRA</name>
<dbReference type="EMBL" id="VJMH01000136">
    <property type="protein sequence ID" value="KAF0718596.1"/>
    <property type="molecule type" value="Genomic_DNA"/>
</dbReference>
<reference evidence="3" key="2">
    <citation type="submission" date="2019-06" db="EMBL/GenBank/DDBJ databases">
        <title>Genomics analysis of Aphanomyces spp. identifies a new class of oomycete effector associated with host adaptation.</title>
        <authorList>
            <person name="Gaulin E."/>
        </authorList>
    </citation>
    <scope>NUCLEOTIDE SEQUENCE</scope>
    <source>
        <strain evidence="3">CBS 578.67</strain>
    </source>
</reference>
<evidence type="ECO:0000256" key="1">
    <source>
        <dbReference type="SAM" id="MobiDB-lite"/>
    </source>
</evidence>
<dbReference type="EMBL" id="CAADRA010000136">
    <property type="protein sequence ID" value="VFT78802.1"/>
    <property type="molecule type" value="Genomic_DNA"/>
</dbReference>
<organism evidence="6 7">
    <name type="scientific">Aphanomyces stellatus</name>
    <dbReference type="NCBI Taxonomy" id="120398"/>
    <lineage>
        <taxon>Eukaryota</taxon>
        <taxon>Sar</taxon>
        <taxon>Stramenopiles</taxon>
        <taxon>Oomycota</taxon>
        <taxon>Saprolegniomycetes</taxon>
        <taxon>Saprolegniales</taxon>
        <taxon>Verrucalvaceae</taxon>
        <taxon>Aphanomyces</taxon>
    </lineage>
</organism>
<sequence length="173" mass="19325">MVVKAGQLYRRNSKLLWWRPRWASLVYTLTHDSLLAYDSQSGQLTHSISLASCVLEPVPITTADDGLPWRLCLKTPLKRVTLAAPSQKELQEWLDAFQSVLPQATSPQCTSTRASSFRSSGAMSSVKSTQPRRHSTVVLKSSLNESLEPYNAATPARSASQHHQHRRRAARQC</sequence>
<evidence type="ECO:0000259" key="2">
    <source>
        <dbReference type="PROSITE" id="PS50003"/>
    </source>
</evidence>
<feature type="region of interest" description="Disordered" evidence="1">
    <location>
        <begin position="107"/>
        <end position="138"/>
    </location>
</feature>
<proteinExistence type="predicted"/>
<evidence type="ECO:0000313" key="3">
    <source>
        <dbReference type="EMBL" id="KAF0705580.1"/>
    </source>
</evidence>
<dbReference type="Proteomes" id="UP000332933">
    <property type="component" value="Unassembled WGS sequence"/>
</dbReference>
<keyword evidence="7" id="KW-1185">Reference proteome</keyword>
<dbReference type="SMART" id="SM00233">
    <property type="entry name" value="PH"/>
    <property type="match status" value="1"/>
</dbReference>
<reference evidence="6 7" key="1">
    <citation type="submission" date="2019-03" db="EMBL/GenBank/DDBJ databases">
        <authorList>
            <person name="Gaulin E."/>
            <person name="Dumas B."/>
        </authorList>
    </citation>
    <scope>NUCLEOTIDE SEQUENCE [LARGE SCALE GENOMIC DNA]</scope>
    <source>
        <strain evidence="6">CBS 568.67</strain>
    </source>
</reference>
<dbReference type="Gene3D" id="2.30.29.30">
    <property type="entry name" value="Pleckstrin-homology domain (PH domain)/Phosphotyrosine-binding domain (PTB)"/>
    <property type="match status" value="1"/>
</dbReference>
<feature type="compositionally biased region" description="Basic residues" evidence="1">
    <location>
        <begin position="160"/>
        <end position="173"/>
    </location>
</feature>
<dbReference type="EMBL" id="CAADRA010003562">
    <property type="protein sequence ID" value="VFT83961.1"/>
    <property type="molecule type" value="Genomic_DNA"/>
</dbReference>
<evidence type="ECO:0000313" key="7">
    <source>
        <dbReference type="Proteomes" id="UP000332933"/>
    </source>
</evidence>
<protein>
    <submittedName>
        <fullName evidence="5">Aste57867_1589 protein</fullName>
    </submittedName>
    <submittedName>
        <fullName evidence="6">Aste57867_7012 protein</fullName>
    </submittedName>
</protein>
<dbReference type="Pfam" id="PF00169">
    <property type="entry name" value="PH"/>
    <property type="match status" value="1"/>
</dbReference>
<evidence type="ECO:0000313" key="5">
    <source>
        <dbReference type="EMBL" id="VFT78802.1"/>
    </source>
</evidence>